<keyword evidence="3" id="KW-0813">Transport</keyword>
<feature type="transmembrane region" description="Helical" evidence="8">
    <location>
        <begin position="248"/>
        <end position="267"/>
    </location>
</feature>
<keyword evidence="10" id="KW-1185">Reference proteome</keyword>
<keyword evidence="5 8" id="KW-0812">Transmembrane</keyword>
<comment type="similarity">
    <text evidence="2">Belongs to the binding-protein-dependent transport system permease family. FecCD subfamily.</text>
</comment>
<evidence type="ECO:0000256" key="3">
    <source>
        <dbReference type="ARBA" id="ARBA00022448"/>
    </source>
</evidence>
<reference evidence="9 10" key="1">
    <citation type="journal article" date="2014" name="BMC Genomics">
        <title>Architecture and functions of a multipartite genome of the methylotrophic bacterium Paracoccus aminophilus JCM 7686, containing primary and secondary chromids.</title>
        <authorList>
            <person name="Dziewit L."/>
            <person name="Czarnecki J."/>
            <person name="Wibberg D."/>
            <person name="Radlinska M."/>
            <person name="Mrozek P."/>
            <person name="Szymczak M."/>
            <person name="Schluter A."/>
            <person name="Puhler A."/>
            <person name="Bartosik D."/>
        </authorList>
    </citation>
    <scope>NUCLEOTIDE SEQUENCE [LARGE SCALE GENOMIC DNA]</scope>
    <source>
        <strain evidence="9">JCM 7686</strain>
    </source>
</reference>
<evidence type="ECO:0000313" key="10">
    <source>
        <dbReference type="Proteomes" id="UP000015480"/>
    </source>
</evidence>
<evidence type="ECO:0000256" key="7">
    <source>
        <dbReference type="ARBA" id="ARBA00023136"/>
    </source>
</evidence>
<feature type="transmembrane region" description="Helical" evidence="8">
    <location>
        <begin position="274"/>
        <end position="295"/>
    </location>
</feature>
<evidence type="ECO:0000313" key="9">
    <source>
        <dbReference type="EMBL" id="AGT08269.1"/>
    </source>
</evidence>
<feature type="transmembrane region" description="Helical" evidence="8">
    <location>
        <begin position="187"/>
        <end position="208"/>
    </location>
</feature>
<organism evidence="9 10">
    <name type="scientific">Paracoccus aminophilus JCM 7686</name>
    <dbReference type="NCBI Taxonomy" id="1367847"/>
    <lineage>
        <taxon>Bacteria</taxon>
        <taxon>Pseudomonadati</taxon>
        <taxon>Pseudomonadota</taxon>
        <taxon>Alphaproteobacteria</taxon>
        <taxon>Rhodobacterales</taxon>
        <taxon>Paracoccaceae</taxon>
        <taxon>Paracoccus</taxon>
    </lineage>
</organism>
<feature type="transmembrane region" description="Helical" evidence="8">
    <location>
        <begin position="92"/>
        <end position="111"/>
    </location>
</feature>
<dbReference type="KEGG" id="pami:JCM7686_1160"/>
<feature type="transmembrane region" description="Helical" evidence="8">
    <location>
        <begin position="117"/>
        <end position="138"/>
    </location>
</feature>
<feature type="transmembrane region" description="Helical" evidence="8">
    <location>
        <begin position="415"/>
        <end position="434"/>
    </location>
</feature>
<dbReference type="InterPro" id="IPR037294">
    <property type="entry name" value="ABC_BtuC-like"/>
</dbReference>
<dbReference type="Gene3D" id="1.10.3470.10">
    <property type="entry name" value="ABC transporter involved in vitamin B12 uptake, BtuC"/>
    <property type="match status" value="2"/>
</dbReference>
<dbReference type="Pfam" id="PF01032">
    <property type="entry name" value="FecCD"/>
    <property type="match status" value="2"/>
</dbReference>
<evidence type="ECO:0000256" key="4">
    <source>
        <dbReference type="ARBA" id="ARBA00022475"/>
    </source>
</evidence>
<dbReference type="RefSeq" id="WP_020949907.1">
    <property type="nucleotide sequence ID" value="NC_022041.1"/>
</dbReference>
<evidence type="ECO:0000256" key="2">
    <source>
        <dbReference type="ARBA" id="ARBA00007935"/>
    </source>
</evidence>
<dbReference type="InterPro" id="IPR000522">
    <property type="entry name" value="ABC_transptr_permease_BtuC"/>
</dbReference>
<dbReference type="HOGENOM" id="CLU_013016_7_2_5"/>
<comment type="subcellular location">
    <subcellularLocation>
        <location evidence="1">Cell membrane</location>
        <topology evidence="1">Multi-pass membrane protein</topology>
    </subcellularLocation>
</comment>
<dbReference type="GO" id="GO:0022857">
    <property type="term" value="F:transmembrane transporter activity"/>
    <property type="evidence" value="ECO:0007669"/>
    <property type="project" value="InterPro"/>
</dbReference>
<keyword evidence="7 8" id="KW-0472">Membrane</keyword>
<name>S5XLX8_PARAH</name>
<feature type="transmembrane region" description="Helical" evidence="8">
    <location>
        <begin position="622"/>
        <end position="642"/>
    </location>
</feature>
<dbReference type="SUPFAM" id="SSF81345">
    <property type="entry name" value="ABC transporter involved in vitamin B12 uptake, BtuC"/>
    <property type="match status" value="2"/>
</dbReference>
<dbReference type="EMBL" id="CP006650">
    <property type="protein sequence ID" value="AGT08269.1"/>
    <property type="molecule type" value="Genomic_DNA"/>
</dbReference>
<dbReference type="GO" id="GO:0005886">
    <property type="term" value="C:plasma membrane"/>
    <property type="evidence" value="ECO:0007669"/>
    <property type="project" value="UniProtKB-SubCell"/>
</dbReference>
<evidence type="ECO:0000256" key="5">
    <source>
        <dbReference type="ARBA" id="ARBA00022692"/>
    </source>
</evidence>
<feature type="transmembrane region" description="Helical" evidence="8">
    <location>
        <begin position="467"/>
        <end position="489"/>
    </location>
</feature>
<feature type="transmembrane region" description="Helical" evidence="8">
    <location>
        <begin position="515"/>
        <end position="537"/>
    </location>
</feature>
<keyword evidence="6 8" id="KW-1133">Transmembrane helix</keyword>
<dbReference type="GO" id="GO:0033214">
    <property type="term" value="P:siderophore-iron import into cell"/>
    <property type="evidence" value="ECO:0007669"/>
    <property type="project" value="TreeGrafter"/>
</dbReference>
<protein>
    <submittedName>
        <fullName evidence="9">ABC-type Fe3+-siderophore transport system, permease component</fullName>
    </submittedName>
</protein>
<keyword evidence="4" id="KW-1003">Cell membrane</keyword>
<dbReference type="PANTHER" id="PTHR30472:SF37">
    <property type="entry name" value="FE(3+) DICITRATE TRANSPORT SYSTEM PERMEASE PROTEIN FECD-RELATED"/>
    <property type="match status" value="1"/>
</dbReference>
<proteinExistence type="inferred from homology"/>
<dbReference type="eggNOG" id="COG0609">
    <property type="taxonomic scope" value="Bacteria"/>
</dbReference>
<accession>S5XLX8</accession>
<feature type="transmembrane region" description="Helical" evidence="8">
    <location>
        <begin position="145"/>
        <end position="167"/>
    </location>
</feature>
<evidence type="ECO:0000256" key="1">
    <source>
        <dbReference type="ARBA" id="ARBA00004651"/>
    </source>
</evidence>
<dbReference type="PANTHER" id="PTHR30472">
    <property type="entry name" value="FERRIC ENTEROBACTIN TRANSPORT SYSTEM PERMEASE PROTEIN"/>
    <property type="match status" value="1"/>
</dbReference>
<dbReference type="CDD" id="cd06550">
    <property type="entry name" value="TM_ABC_iron-siderophores_like"/>
    <property type="match status" value="2"/>
</dbReference>
<sequence>MIRLRDPGALWLLAGLGLVLLAALELRAGSGGLIGWSDLLALPQRPETLAQSLIETVKLPRLIAALAVGAALGMAGAVMQTLLRNPLAAPDILAVSNGALLMLAANTLLWHGLFPPLLATVLGGLAGGGISLLAGGGLRGGPLRLALAGVAVSLSLSALSTLLILLADDRASGLIAWSAGFLDQTGWGRLEATLPALVLAGAVILAMARTLDLYSLGAEVARNLGLSLLTVGVGLLAAIVLVGASVVLAGPIGFVGLAVPNIARLLGVTRHARLLPFSALGGAVLVVLADLLAQSLGRHGAALPTGALIGCLGAPILLLALRNLRLPDRESPAEPSGSGLHAAPLALWLALAAGASALAGLMLGDGLAISLPALAEVVPFRAPRIGVAFLAGGFLALAGVLLQTLSRNALAAPETLGLAQAAALGALAALFWGIAPGSPAFLPLVMAATLAAQGLALVFAGRTAARMTLVGLALATSFGSLSVLIVLSAQLQASEALHWLAGTVHGRSWSHLQAMLPWLGLGVAALCLAPMLDLLLLGDAKARALGLRLGALRAGAALIAALAVAVAVSTVGAIGFVGILGPHAARRLAGPRHLRLIPAAFVLGGIFTLWGDTIGRAIMPPYDLPAGAVTALAGGLAFLFIVRKRIG</sequence>
<feature type="transmembrane region" description="Helical" evidence="8">
    <location>
        <begin position="62"/>
        <end position="83"/>
    </location>
</feature>
<evidence type="ECO:0000256" key="8">
    <source>
        <dbReference type="SAM" id="Phobius"/>
    </source>
</evidence>
<feature type="transmembrane region" description="Helical" evidence="8">
    <location>
        <begin position="593"/>
        <end position="610"/>
    </location>
</feature>
<dbReference type="PATRIC" id="fig|1367847.3.peg.1127"/>
<dbReference type="AlphaFoldDB" id="S5XLX8"/>
<gene>
    <name evidence="9" type="ORF">JCM7686_1160</name>
</gene>
<feature type="transmembrane region" description="Helical" evidence="8">
    <location>
        <begin position="384"/>
        <end position="403"/>
    </location>
</feature>
<dbReference type="STRING" id="1367847.JCM7686_1160"/>
<dbReference type="Proteomes" id="UP000015480">
    <property type="component" value="Chromosome"/>
</dbReference>
<feature type="transmembrane region" description="Helical" evidence="8">
    <location>
        <begin position="301"/>
        <end position="321"/>
    </location>
</feature>
<evidence type="ECO:0000256" key="6">
    <source>
        <dbReference type="ARBA" id="ARBA00022989"/>
    </source>
</evidence>
<feature type="transmembrane region" description="Helical" evidence="8">
    <location>
        <begin position="440"/>
        <end position="460"/>
    </location>
</feature>
<feature type="transmembrane region" description="Helical" evidence="8">
    <location>
        <begin position="558"/>
        <end position="581"/>
    </location>
</feature>
<feature type="transmembrane region" description="Helical" evidence="8">
    <location>
        <begin position="342"/>
        <end position="364"/>
    </location>
</feature>
<feature type="transmembrane region" description="Helical" evidence="8">
    <location>
        <begin position="220"/>
        <end position="242"/>
    </location>
</feature>
<dbReference type="OrthoDB" id="9811975at2"/>